<evidence type="ECO:0000259" key="2">
    <source>
        <dbReference type="Pfam" id="PF14780"/>
    </source>
</evidence>
<dbReference type="Pfam" id="PF14780">
    <property type="entry name" value="NEPRO_N"/>
    <property type="match status" value="1"/>
</dbReference>
<organism evidence="3 4">
    <name type="scientific">Salix udensis</name>
    <dbReference type="NCBI Taxonomy" id="889485"/>
    <lineage>
        <taxon>Eukaryota</taxon>
        <taxon>Viridiplantae</taxon>
        <taxon>Streptophyta</taxon>
        <taxon>Embryophyta</taxon>
        <taxon>Tracheophyta</taxon>
        <taxon>Spermatophyta</taxon>
        <taxon>Magnoliopsida</taxon>
        <taxon>eudicotyledons</taxon>
        <taxon>Gunneridae</taxon>
        <taxon>Pentapetalae</taxon>
        <taxon>rosids</taxon>
        <taxon>fabids</taxon>
        <taxon>Malpighiales</taxon>
        <taxon>Salicaceae</taxon>
        <taxon>Saliceae</taxon>
        <taxon>Salix</taxon>
    </lineage>
</organism>
<comment type="caution">
    <text evidence="3">The sequence shown here is derived from an EMBL/GenBank/DDBJ whole genome shotgun (WGS) entry which is preliminary data.</text>
</comment>
<sequence>MGSEIETLEEKLNSFLVQLQAECRVFERMVYKNKNQHRRCSYFQYLLKVRRELRLLQSSKLEEIVGSCFHVITGRKPRQKVYLLESLKWRKCDSGTPNFMERLLGAARLLSQIVEPMLKAATDISTLLARSFFMGFSLTILALLARLRVLVQQILLDVVSVFNMVSSLSQEKQSVKITQEGLEVFREYYPTNIEFVTLECLWKTDKYVLVEKTHKTDVKGQDGGLGGGSTEKSVPRYWTIESFLADSDSDFEKADEDHAAKEGSYEEKQCLFPGRSVESEHGNQVEGGVELGDDPIILESPGKQIPPKDSLAAKSSSPPGFKSFDTTIWSKASGFCLSKKTCTLNNSLRLCQKIYNSNLTYRRSQFPRKLKTRVPRMTPFLICLLVVIPNRFYFDVNNELFCVSVIDLNEKL</sequence>
<protein>
    <recommendedName>
        <fullName evidence="2">Nucleolus and neural progenitor protein-like N-terminal domain-containing protein</fullName>
    </recommendedName>
</protein>
<dbReference type="Proteomes" id="UP001162972">
    <property type="component" value="Chromosome 11"/>
</dbReference>
<dbReference type="PANTHER" id="PTHR34786">
    <property type="entry name" value="OS09G0504900 PROTEIN"/>
    <property type="match status" value="1"/>
</dbReference>
<dbReference type="EMBL" id="JAPFFJ010000011">
    <property type="protein sequence ID" value="KAJ6417352.1"/>
    <property type="molecule type" value="Genomic_DNA"/>
</dbReference>
<name>A0AAD6K7V7_9ROSI</name>
<feature type="region of interest" description="Disordered" evidence="1">
    <location>
        <begin position="277"/>
        <end position="319"/>
    </location>
</feature>
<evidence type="ECO:0000313" key="3">
    <source>
        <dbReference type="EMBL" id="KAJ6417352.1"/>
    </source>
</evidence>
<evidence type="ECO:0000313" key="4">
    <source>
        <dbReference type="Proteomes" id="UP001162972"/>
    </source>
</evidence>
<proteinExistence type="predicted"/>
<dbReference type="AlphaFoldDB" id="A0AAD6K7V7"/>
<reference evidence="3 4" key="1">
    <citation type="journal article" date="2023" name="Int. J. Mol. Sci.">
        <title>De Novo Assembly and Annotation of 11 Diverse Shrub Willow (Salix) Genomes Reveals Novel Gene Organization in Sex-Linked Regions.</title>
        <authorList>
            <person name="Hyden B."/>
            <person name="Feng K."/>
            <person name="Yates T.B."/>
            <person name="Jawdy S."/>
            <person name="Cereghino C."/>
            <person name="Smart L.B."/>
            <person name="Muchero W."/>
        </authorList>
    </citation>
    <scope>NUCLEOTIDE SEQUENCE [LARGE SCALE GENOMIC DNA]</scope>
    <source>
        <tissue evidence="3">Shoot tip</tissue>
    </source>
</reference>
<keyword evidence="4" id="KW-1185">Reference proteome</keyword>
<feature type="domain" description="Nucleolus and neural progenitor protein-like N-terminal" evidence="2">
    <location>
        <begin position="4"/>
        <end position="163"/>
    </location>
</feature>
<dbReference type="InterPro" id="IPR027951">
    <property type="entry name" value="Nepro_N"/>
</dbReference>
<evidence type="ECO:0000256" key="1">
    <source>
        <dbReference type="SAM" id="MobiDB-lite"/>
    </source>
</evidence>
<gene>
    <name evidence="3" type="ORF">OIU84_003130</name>
</gene>
<dbReference type="PANTHER" id="PTHR34786:SF1">
    <property type="entry name" value="OS09G0504900 PROTEIN"/>
    <property type="match status" value="1"/>
</dbReference>
<accession>A0AAD6K7V7</accession>